<sequence length="292" mass="34721">MLHLLIQKQNNLHNDMIQLENDIFDRLKEFSVFNLLEQQLDDANSMFYDPKLFLYPSSYDNIILLNKYQISYQLSLSQTMTKLNLVINPKYLYPIEQQQEAAYLKNIILNDKRSLQGYFNRQYQFINDSLSNYSQFFDKVQSMDIETLKNQKFLSSSNVNIFQFVMNGTKSDNFNLHFTNPIPLQKISKDVVIVLNNFRDSNSVLKTIHESSTVFDRIWFFKIDGEAVYTNIVYSIHQRDYLSLQAALNLYSQIEMYFLQKYYDVKYVNYQIIKQIIDIILAQSEDSQYNIN</sequence>
<evidence type="ECO:0000313" key="1">
    <source>
        <dbReference type="EMBL" id="CAI9948035.1"/>
    </source>
</evidence>
<comment type="caution">
    <text evidence="1">The sequence shown here is derived from an EMBL/GenBank/DDBJ whole genome shotgun (WGS) entry which is preliminary data.</text>
</comment>
<name>A0AA86Q930_9EUKA</name>
<organism evidence="1">
    <name type="scientific">Hexamita inflata</name>
    <dbReference type="NCBI Taxonomy" id="28002"/>
    <lineage>
        <taxon>Eukaryota</taxon>
        <taxon>Metamonada</taxon>
        <taxon>Diplomonadida</taxon>
        <taxon>Hexamitidae</taxon>
        <taxon>Hexamitinae</taxon>
        <taxon>Hexamita</taxon>
    </lineage>
</organism>
<evidence type="ECO:0000313" key="3">
    <source>
        <dbReference type="Proteomes" id="UP001642409"/>
    </source>
</evidence>
<dbReference type="Proteomes" id="UP001642409">
    <property type="component" value="Unassembled WGS sequence"/>
</dbReference>
<dbReference type="EMBL" id="CATOUU010000785">
    <property type="protein sequence ID" value="CAI9948035.1"/>
    <property type="molecule type" value="Genomic_DNA"/>
</dbReference>
<dbReference type="AlphaFoldDB" id="A0AA86Q930"/>
<reference evidence="1" key="1">
    <citation type="submission" date="2023-06" db="EMBL/GenBank/DDBJ databases">
        <authorList>
            <person name="Kurt Z."/>
        </authorList>
    </citation>
    <scope>NUCLEOTIDE SEQUENCE</scope>
</reference>
<evidence type="ECO:0000313" key="2">
    <source>
        <dbReference type="EMBL" id="CAL6059763.1"/>
    </source>
</evidence>
<proteinExistence type="predicted"/>
<reference evidence="2 3" key="2">
    <citation type="submission" date="2024-07" db="EMBL/GenBank/DDBJ databases">
        <authorList>
            <person name="Akdeniz Z."/>
        </authorList>
    </citation>
    <scope>NUCLEOTIDE SEQUENCE [LARGE SCALE GENOMIC DNA]</scope>
</reference>
<dbReference type="EMBL" id="CAXDID020000227">
    <property type="protein sequence ID" value="CAL6059763.1"/>
    <property type="molecule type" value="Genomic_DNA"/>
</dbReference>
<protein>
    <submittedName>
        <fullName evidence="1">Uncharacterized protein</fullName>
    </submittedName>
</protein>
<gene>
    <name evidence="1" type="ORF">HINF_LOCUS35680</name>
    <name evidence="2" type="ORF">HINF_LOCUS48900</name>
</gene>
<accession>A0AA86Q930</accession>
<keyword evidence="3" id="KW-1185">Reference proteome</keyword>